<protein>
    <submittedName>
        <fullName evidence="2">Uncharacterized protein</fullName>
    </submittedName>
</protein>
<dbReference type="GeneID" id="37014254"/>
<feature type="compositionally biased region" description="Polar residues" evidence="1">
    <location>
        <begin position="306"/>
        <end position="328"/>
    </location>
</feature>
<reference evidence="2 3" key="1">
    <citation type="journal article" date="2018" name="Mol. Biol. Evol.">
        <title>Broad Genomic Sampling Reveals a Smut Pathogenic Ancestry of the Fungal Clade Ustilaginomycotina.</title>
        <authorList>
            <person name="Kijpornyongpan T."/>
            <person name="Mondo S.J."/>
            <person name="Barry K."/>
            <person name="Sandor L."/>
            <person name="Lee J."/>
            <person name="Lipzen A."/>
            <person name="Pangilinan J."/>
            <person name="LaButti K."/>
            <person name="Hainaut M."/>
            <person name="Henrissat B."/>
            <person name="Grigoriev I.V."/>
            <person name="Spatafora J.W."/>
            <person name="Aime M.C."/>
        </authorList>
    </citation>
    <scope>NUCLEOTIDE SEQUENCE [LARGE SCALE GENOMIC DNA]</scope>
    <source>
        <strain evidence="2 3">MCA 4718</strain>
    </source>
</reference>
<feature type="compositionally biased region" description="Polar residues" evidence="1">
    <location>
        <begin position="265"/>
        <end position="279"/>
    </location>
</feature>
<gene>
    <name evidence="2" type="ORF">BCV69DRAFT_282912</name>
</gene>
<organism evidence="2 3">
    <name type="scientific">Pseudomicrostroma glucosiphilum</name>
    <dbReference type="NCBI Taxonomy" id="1684307"/>
    <lineage>
        <taxon>Eukaryota</taxon>
        <taxon>Fungi</taxon>
        <taxon>Dikarya</taxon>
        <taxon>Basidiomycota</taxon>
        <taxon>Ustilaginomycotina</taxon>
        <taxon>Exobasidiomycetes</taxon>
        <taxon>Microstromatales</taxon>
        <taxon>Microstromatales incertae sedis</taxon>
        <taxon>Pseudomicrostroma</taxon>
    </lineage>
</organism>
<dbReference type="Proteomes" id="UP000245942">
    <property type="component" value="Unassembled WGS sequence"/>
</dbReference>
<dbReference type="EMBL" id="KZ819327">
    <property type="protein sequence ID" value="PWN20692.1"/>
    <property type="molecule type" value="Genomic_DNA"/>
</dbReference>
<evidence type="ECO:0000313" key="2">
    <source>
        <dbReference type="EMBL" id="PWN20692.1"/>
    </source>
</evidence>
<sequence length="423" mass="43477">MSLKEIKPEAATNAVTATTSAQAANSSAPSRVLPLAASLQSSLHLLLARLGKLLKYQALLRSKICNGTATPQQLGLLPGWSDLTSAAQKWQRDVEALNRWVSEAQDALLIELSRAKKREALQAEEDAKRAEVEAAEKAKRDAEEEAQRLKKAAEDEAAAARKAAETTAEEESAKAAGAKKDATSAGGAGVIDLTDDDDVKPMSASNASTAGKHSRDEDSASAQDDSLDAKRQKTGGTSSGTDGPPATATTAGVPTPDPATLLAALTSQNSDSSTQNKNGSGDFDFSSMGNMSDLFKMDDLTNFMGQNQTQDQGQASGSGSDQVQTSGGNATGDYDGGFGAAQNGEQGDSTKLDEFSGTGGDDMDFKFDPNGFSMDGMGGSGGMDQFGSGGEGAGDMGGIDFNAALEGVDWGSLMDMIGNQGGS</sequence>
<feature type="region of interest" description="Disordered" evidence="1">
    <location>
        <begin position="306"/>
        <end position="365"/>
    </location>
</feature>
<evidence type="ECO:0000256" key="1">
    <source>
        <dbReference type="SAM" id="MobiDB-lite"/>
    </source>
</evidence>
<accession>A0A316U654</accession>
<evidence type="ECO:0000313" key="3">
    <source>
        <dbReference type="Proteomes" id="UP000245942"/>
    </source>
</evidence>
<dbReference type="OrthoDB" id="10677443at2759"/>
<feature type="compositionally biased region" description="Basic and acidic residues" evidence="1">
    <location>
        <begin position="132"/>
        <end position="164"/>
    </location>
</feature>
<proteinExistence type="predicted"/>
<feature type="compositionally biased region" description="Low complexity" evidence="1">
    <location>
        <begin position="234"/>
        <end position="260"/>
    </location>
</feature>
<feature type="region of interest" description="Disordered" evidence="1">
    <location>
        <begin position="132"/>
        <end position="285"/>
    </location>
</feature>
<dbReference type="RefSeq" id="XP_025347852.1">
    <property type="nucleotide sequence ID" value="XM_025492520.1"/>
</dbReference>
<keyword evidence="3" id="KW-1185">Reference proteome</keyword>
<dbReference type="AlphaFoldDB" id="A0A316U654"/>
<name>A0A316U654_9BASI</name>